<dbReference type="Proteomes" id="UP000215441">
    <property type="component" value="Unassembled WGS sequence"/>
</dbReference>
<reference evidence="1 2" key="1">
    <citation type="submission" date="2017-07" db="EMBL/GenBank/DDBJ databases">
        <title>Acidovorax KNDSW TSA 6 genome sequence and assembly.</title>
        <authorList>
            <person name="Mayilraj S."/>
        </authorList>
    </citation>
    <scope>NUCLEOTIDE SEQUENCE [LARGE SCALE GENOMIC DNA]</scope>
    <source>
        <strain evidence="1 2">KNDSW-TSA6</strain>
    </source>
</reference>
<sequence length="76" mass="8141">MARPKSEWPGKVLALIQGGNLPAAIAQIKVAPSVADVTRLQTLLAKLPPTPALAQLNKFVEEERALLAAPRLHRSP</sequence>
<name>A0A235ET04_9BURK</name>
<gene>
    <name evidence="1" type="ORF">CBY09_01320</name>
</gene>
<dbReference type="AlphaFoldDB" id="A0A235ET04"/>
<proteinExistence type="predicted"/>
<organism evidence="1 2">
    <name type="scientific">Acidovorax kalamii</name>
    <dbReference type="NCBI Taxonomy" id="2004485"/>
    <lineage>
        <taxon>Bacteria</taxon>
        <taxon>Pseudomonadati</taxon>
        <taxon>Pseudomonadota</taxon>
        <taxon>Betaproteobacteria</taxon>
        <taxon>Burkholderiales</taxon>
        <taxon>Comamonadaceae</taxon>
        <taxon>Acidovorax</taxon>
    </lineage>
</organism>
<evidence type="ECO:0000313" key="2">
    <source>
        <dbReference type="Proteomes" id="UP000215441"/>
    </source>
</evidence>
<dbReference type="EMBL" id="NOIG01000001">
    <property type="protein sequence ID" value="OYD52160.1"/>
    <property type="molecule type" value="Genomic_DNA"/>
</dbReference>
<dbReference type="RefSeq" id="WP_094285616.1">
    <property type="nucleotide sequence ID" value="NZ_JAMXHW010000001.1"/>
</dbReference>
<comment type="caution">
    <text evidence="1">The sequence shown here is derived from an EMBL/GenBank/DDBJ whole genome shotgun (WGS) entry which is preliminary data.</text>
</comment>
<accession>A0A235ET04</accession>
<protein>
    <submittedName>
        <fullName evidence="1">Uncharacterized protein</fullName>
    </submittedName>
</protein>
<keyword evidence="2" id="KW-1185">Reference proteome</keyword>
<dbReference type="OrthoDB" id="8815333at2"/>
<evidence type="ECO:0000313" key="1">
    <source>
        <dbReference type="EMBL" id="OYD52160.1"/>
    </source>
</evidence>